<dbReference type="Proteomes" id="UP000467841">
    <property type="component" value="Unassembled WGS sequence"/>
</dbReference>
<dbReference type="OrthoDB" id="4506189at2759"/>
<keyword evidence="5" id="KW-0256">Endoplasmic reticulum</keyword>
<dbReference type="AlphaFoldDB" id="A0A6D2KGS7"/>
<keyword evidence="4 10" id="KW-0812">Transmembrane</keyword>
<dbReference type="GO" id="GO:0015031">
    <property type="term" value="P:protein transport"/>
    <property type="evidence" value="ECO:0007669"/>
    <property type="project" value="UniProtKB-KW"/>
</dbReference>
<evidence type="ECO:0000256" key="5">
    <source>
        <dbReference type="ARBA" id="ARBA00022824"/>
    </source>
</evidence>
<evidence type="ECO:0000256" key="8">
    <source>
        <dbReference type="ARBA" id="ARBA00022989"/>
    </source>
</evidence>
<keyword evidence="9 10" id="KW-0472">Membrane</keyword>
<keyword evidence="3" id="KW-0813">Transport</keyword>
<comment type="caution">
    <text evidence="11">The sequence shown here is derived from an EMBL/GenBank/DDBJ whole genome shotgun (WGS) entry which is preliminary data.</text>
</comment>
<keyword evidence="8 10" id="KW-1133">Transmembrane helix</keyword>
<proteinExistence type="inferred from homology"/>
<dbReference type="GO" id="GO:0031201">
    <property type="term" value="C:SNARE complex"/>
    <property type="evidence" value="ECO:0007669"/>
    <property type="project" value="TreeGrafter"/>
</dbReference>
<feature type="transmembrane region" description="Helical" evidence="10">
    <location>
        <begin position="127"/>
        <end position="144"/>
    </location>
</feature>
<protein>
    <submittedName>
        <fullName evidence="11">Uncharacterized protein</fullName>
    </submittedName>
</protein>
<evidence type="ECO:0000256" key="1">
    <source>
        <dbReference type="ARBA" id="ARBA00004163"/>
    </source>
</evidence>
<comment type="subcellular location">
    <subcellularLocation>
        <location evidence="1">Endoplasmic reticulum membrane</location>
        <topology evidence="1">Single-pass type IV membrane protein</topology>
    </subcellularLocation>
</comment>
<evidence type="ECO:0000256" key="4">
    <source>
        <dbReference type="ARBA" id="ARBA00022692"/>
    </source>
</evidence>
<dbReference type="Pfam" id="PF09753">
    <property type="entry name" value="Use1"/>
    <property type="match status" value="1"/>
</dbReference>
<organism evidence="11 12">
    <name type="scientific">Microthlaspi erraticum</name>
    <dbReference type="NCBI Taxonomy" id="1685480"/>
    <lineage>
        <taxon>Eukaryota</taxon>
        <taxon>Viridiplantae</taxon>
        <taxon>Streptophyta</taxon>
        <taxon>Embryophyta</taxon>
        <taxon>Tracheophyta</taxon>
        <taxon>Spermatophyta</taxon>
        <taxon>Magnoliopsida</taxon>
        <taxon>eudicotyledons</taxon>
        <taxon>Gunneridae</taxon>
        <taxon>Pentapetalae</taxon>
        <taxon>rosids</taxon>
        <taxon>malvids</taxon>
        <taxon>Brassicales</taxon>
        <taxon>Brassicaceae</taxon>
        <taxon>Coluteocarpeae</taxon>
        <taxon>Microthlaspi</taxon>
    </lineage>
</organism>
<keyword evidence="6" id="KW-0931">ER-Golgi transport</keyword>
<comment type="similarity">
    <text evidence="2">Belongs to the USE1 family.</text>
</comment>
<keyword evidence="7" id="KW-0653">Protein transport</keyword>
<accession>A0A6D2KGS7</accession>
<dbReference type="EMBL" id="CACVBM020001373">
    <property type="protein sequence ID" value="CAA7047363.1"/>
    <property type="molecule type" value="Genomic_DNA"/>
</dbReference>
<evidence type="ECO:0000313" key="12">
    <source>
        <dbReference type="Proteomes" id="UP000467841"/>
    </source>
</evidence>
<sequence length="147" mass="16440">MVLSFLNSYTFGLKLLRLFVILYVTMAAFINLEDSPKKNRRSSDTLLCSSIIAGLESMCSSIIDEMVLLAGKFKETCLVTRESVLHQQKILDSIDRAIEQSLASTGHANVRASKIYSESSKTSRVEWILSLVSMFVFIIVVLLIRAT</sequence>
<evidence type="ECO:0000256" key="7">
    <source>
        <dbReference type="ARBA" id="ARBA00022927"/>
    </source>
</evidence>
<name>A0A6D2KGS7_9BRAS</name>
<dbReference type="PANTHER" id="PTHR13050">
    <property type="entry name" value="USE1-LIKE PROTEIN"/>
    <property type="match status" value="1"/>
</dbReference>
<evidence type="ECO:0000256" key="2">
    <source>
        <dbReference type="ARBA" id="ARBA00007891"/>
    </source>
</evidence>
<evidence type="ECO:0000256" key="3">
    <source>
        <dbReference type="ARBA" id="ARBA00022448"/>
    </source>
</evidence>
<dbReference type="GO" id="GO:0006890">
    <property type="term" value="P:retrograde vesicle-mediated transport, Golgi to endoplasmic reticulum"/>
    <property type="evidence" value="ECO:0007669"/>
    <property type="project" value="TreeGrafter"/>
</dbReference>
<dbReference type="InterPro" id="IPR019150">
    <property type="entry name" value="Vesicle_transport_protein_Use1"/>
</dbReference>
<evidence type="ECO:0000256" key="6">
    <source>
        <dbReference type="ARBA" id="ARBA00022892"/>
    </source>
</evidence>
<dbReference type="GO" id="GO:0005789">
    <property type="term" value="C:endoplasmic reticulum membrane"/>
    <property type="evidence" value="ECO:0007669"/>
    <property type="project" value="UniProtKB-SubCell"/>
</dbReference>
<evidence type="ECO:0000256" key="10">
    <source>
        <dbReference type="SAM" id="Phobius"/>
    </source>
</evidence>
<dbReference type="PANTHER" id="PTHR13050:SF7">
    <property type="entry name" value="VESICLE TRANSPORT PROTEIN USE1"/>
    <property type="match status" value="1"/>
</dbReference>
<evidence type="ECO:0000313" key="11">
    <source>
        <dbReference type="EMBL" id="CAA7047363.1"/>
    </source>
</evidence>
<dbReference type="Gene3D" id="1.20.5.110">
    <property type="match status" value="1"/>
</dbReference>
<gene>
    <name evidence="11" type="ORF">MERR_LOCUS34598</name>
</gene>
<keyword evidence="12" id="KW-1185">Reference proteome</keyword>
<feature type="transmembrane region" description="Helical" evidence="10">
    <location>
        <begin position="15"/>
        <end position="32"/>
    </location>
</feature>
<reference evidence="11" key="1">
    <citation type="submission" date="2020-01" db="EMBL/GenBank/DDBJ databases">
        <authorList>
            <person name="Mishra B."/>
        </authorList>
    </citation>
    <scope>NUCLEOTIDE SEQUENCE [LARGE SCALE GENOMIC DNA]</scope>
</reference>
<evidence type="ECO:0000256" key="9">
    <source>
        <dbReference type="ARBA" id="ARBA00023136"/>
    </source>
</evidence>
<dbReference type="GO" id="GO:0005484">
    <property type="term" value="F:SNAP receptor activity"/>
    <property type="evidence" value="ECO:0007669"/>
    <property type="project" value="TreeGrafter"/>
</dbReference>